<proteinExistence type="predicted"/>
<feature type="domain" description="YqzN/YkzM" evidence="1">
    <location>
        <begin position="16"/>
        <end position="66"/>
    </location>
</feature>
<evidence type="ECO:0000313" key="2">
    <source>
        <dbReference type="EMBL" id="PDX57378.1"/>
    </source>
</evidence>
<accession>A0A2A6Z7P4</accession>
<gene>
    <name evidence="2" type="ORF">CGS46_12705</name>
</gene>
<dbReference type="InterPro" id="IPR058869">
    <property type="entry name" value="YqzN_YkzM"/>
</dbReference>
<reference evidence="2 3" key="1">
    <citation type="journal article" date="2017" name="Front. Microbiol.">
        <title>New Insights into the Diversity of the Genus Faecalibacterium.</title>
        <authorList>
            <person name="Benevides L."/>
            <person name="Burman S."/>
            <person name="Martin R."/>
            <person name="Robert V."/>
            <person name="Thomas M."/>
            <person name="Miquel S."/>
            <person name="Chain F."/>
            <person name="Sokol H."/>
            <person name="Bermudez-Humaran L.G."/>
            <person name="Morrison M."/>
            <person name="Langella P."/>
            <person name="Azevedo V.A."/>
            <person name="Chatel J.M."/>
            <person name="Soares S."/>
        </authorList>
    </citation>
    <scope>NUCLEOTIDE SEQUENCE [LARGE SCALE GENOMIC DNA]</scope>
    <source>
        <strain evidence="3">CNCM I-4540</strain>
    </source>
</reference>
<dbReference type="Proteomes" id="UP000220752">
    <property type="component" value="Unassembled WGS sequence"/>
</dbReference>
<dbReference type="EMBL" id="NMTQ01000037">
    <property type="protein sequence ID" value="PDX57378.1"/>
    <property type="molecule type" value="Genomic_DNA"/>
</dbReference>
<keyword evidence="3" id="KW-1185">Reference proteome</keyword>
<protein>
    <recommendedName>
        <fullName evidence="1">YqzN/YkzM domain-containing protein</fullName>
    </recommendedName>
</protein>
<comment type="caution">
    <text evidence="2">The sequence shown here is derived from an EMBL/GenBank/DDBJ whole genome shotgun (WGS) entry which is preliminary data.</text>
</comment>
<dbReference type="Pfam" id="PF26160">
    <property type="entry name" value="YqzN_YkzM"/>
    <property type="match status" value="1"/>
</dbReference>
<name>A0A2A6Z7P4_9FIRM</name>
<evidence type="ECO:0000313" key="3">
    <source>
        <dbReference type="Proteomes" id="UP000220752"/>
    </source>
</evidence>
<evidence type="ECO:0000259" key="1">
    <source>
        <dbReference type="Pfam" id="PF26160"/>
    </source>
</evidence>
<organism evidence="2 3">
    <name type="scientific">Faecalibacterium langellae</name>
    <dbReference type="NCBI Taxonomy" id="3435293"/>
    <lineage>
        <taxon>Bacteria</taxon>
        <taxon>Bacillati</taxon>
        <taxon>Bacillota</taxon>
        <taxon>Clostridia</taxon>
        <taxon>Eubacteriales</taxon>
        <taxon>Oscillospiraceae</taxon>
        <taxon>Faecalibacterium</taxon>
    </lineage>
</organism>
<sequence length="68" mass="6997">MAEAKTTAAAPAETAATYTAAELIAAAPEKFGVSPDVATAALRMAGKKTATVEEARTIITEFANREVK</sequence>
<dbReference type="AlphaFoldDB" id="A0A2A6Z7P4"/>